<dbReference type="InterPro" id="IPR036640">
    <property type="entry name" value="ABC1_TM_sf"/>
</dbReference>
<feature type="domain" description="ABC transporter" evidence="9">
    <location>
        <begin position="390"/>
        <end position="624"/>
    </location>
</feature>
<dbReference type="PROSITE" id="PS50893">
    <property type="entry name" value="ABC_TRANSPORTER_2"/>
    <property type="match status" value="1"/>
</dbReference>
<feature type="transmembrane region" description="Helical" evidence="8">
    <location>
        <begin position="217"/>
        <end position="234"/>
    </location>
</feature>
<evidence type="ECO:0000256" key="3">
    <source>
        <dbReference type="ARBA" id="ARBA00022741"/>
    </source>
</evidence>
<feature type="coiled-coil region" evidence="7">
    <location>
        <begin position="138"/>
        <end position="193"/>
    </location>
</feature>
<evidence type="ECO:0000259" key="9">
    <source>
        <dbReference type="PROSITE" id="PS50893"/>
    </source>
</evidence>
<dbReference type="PANTHER" id="PTHR43394">
    <property type="entry name" value="ATP-DEPENDENT PERMEASE MDL1, MITOCHONDRIAL"/>
    <property type="match status" value="1"/>
</dbReference>
<dbReference type="CDD" id="cd03254">
    <property type="entry name" value="ABCC_Glucan_exporter_like"/>
    <property type="match status" value="1"/>
</dbReference>
<protein>
    <submittedName>
        <fullName evidence="11">ABC transporter ATP-binding protein</fullName>
    </submittedName>
</protein>
<keyword evidence="4 11" id="KW-0067">ATP-binding</keyword>
<dbReference type="Proteomes" id="UP001500984">
    <property type="component" value="Unassembled WGS sequence"/>
</dbReference>
<dbReference type="InterPro" id="IPR011527">
    <property type="entry name" value="ABC1_TM_dom"/>
</dbReference>
<evidence type="ECO:0000256" key="8">
    <source>
        <dbReference type="SAM" id="Phobius"/>
    </source>
</evidence>
<dbReference type="Gene3D" id="3.40.50.300">
    <property type="entry name" value="P-loop containing nucleotide triphosphate hydrolases"/>
    <property type="match status" value="1"/>
</dbReference>
<feature type="transmembrane region" description="Helical" evidence="8">
    <location>
        <begin position="115"/>
        <end position="137"/>
    </location>
</feature>
<evidence type="ECO:0000259" key="10">
    <source>
        <dbReference type="PROSITE" id="PS50929"/>
    </source>
</evidence>
<dbReference type="CDD" id="cd18547">
    <property type="entry name" value="ABC_6TM_Tm288_like"/>
    <property type="match status" value="1"/>
</dbReference>
<sequence length="631" mass="67436">MSTPHGAPPGQKATHFRATAARLIGLFRPHTLSIACAFAVLVLATAGTVWAPLLIARATDIVFAGWLSKGMEAGTDRADVIADLRARGEDDRAEMLAQLDFTPGAGVDMGALGRALLLAAAVYVVAQVCMWAGGWLLNEAVQRTLQRLREQVEGKLHRLPLAVVDRSKKGDLLSRLNNDVDNLANVLSQSAQQLFTDVLILIGTLSLMFALSWRLALIALAVIPVTALLLALIGPRSQRAFTAQWERTGALNSHVEESIAAQQLLRVHGARTRVSAEFERTNAEVYGASVRAQALAGSMGPAMQFASNLVFVGIAIVGAVQVAAGAMTLGTVQAFLQYSRQFSQPLAGLGGIFAQLQSAAASAERVFEVLDEADEEPAPQIGLEITHGRVEYRDVDFSYDAETPLIQGMNLVAEPGSTVAIVGQTGAGKTTLVNLLLRFYDVDAGAVLIDGTDIRTVSRESLRAPIGMVLQDSWLFEGTIYDNIAYGREGATREEVLAAARSAYVDRFVSHLPDGYDTVLTESADNVSTGERQLITIARAFVSAPRILVLDEATSSVDTRTEVLVQEAMGSLRSGRTSFVIAHRLSTIRNADVIVVMDAGTIVEQGTHEELMAADGRYAALQAAQYADGTV</sequence>
<evidence type="ECO:0000313" key="11">
    <source>
        <dbReference type="EMBL" id="GAA2091356.1"/>
    </source>
</evidence>
<comment type="subcellular location">
    <subcellularLocation>
        <location evidence="1">Cell membrane</location>
        <topology evidence="1">Multi-pass membrane protein</topology>
    </subcellularLocation>
</comment>
<dbReference type="GO" id="GO:0005524">
    <property type="term" value="F:ATP binding"/>
    <property type="evidence" value="ECO:0007669"/>
    <property type="project" value="UniProtKB-KW"/>
</dbReference>
<dbReference type="EMBL" id="BAAAPZ010000002">
    <property type="protein sequence ID" value="GAA2091356.1"/>
    <property type="molecule type" value="Genomic_DNA"/>
</dbReference>
<organism evidence="11 12">
    <name type="scientific">Brevibacterium salitolerans</name>
    <dbReference type="NCBI Taxonomy" id="1403566"/>
    <lineage>
        <taxon>Bacteria</taxon>
        <taxon>Bacillati</taxon>
        <taxon>Actinomycetota</taxon>
        <taxon>Actinomycetes</taxon>
        <taxon>Micrococcales</taxon>
        <taxon>Brevibacteriaceae</taxon>
        <taxon>Brevibacterium</taxon>
    </lineage>
</organism>
<dbReference type="InterPro" id="IPR039421">
    <property type="entry name" value="Type_1_exporter"/>
</dbReference>
<keyword evidence="5 8" id="KW-1133">Transmembrane helix</keyword>
<dbReference type="Gene3D" id="1.20.1560.10">
    <property type="entry name" value="ABC transporter type 1, transmembrane domain"/>
    <property type="match status" value="1"/>
</dbReference>
<feature type="transmembrane region" description="Helical" evidence="8">
    <location>
        <begin position="194"/>
        <end position="211"/>
    </location>
</feature>
<evidence type="ECO:0000256" key="2">
    <source>
        <dbReference type="ARBA" id="ARBA00022692"/>
    </source>
</evidence>
<dbReference type="RefSeq" id="WP_344335415.1">
    <property type="nucleotide sequence ID" value="NZ_BAAAPZ010000002.1"/>
</dbReference>
<accession>A0ABN2WFQ1</accession>
<dbReference type="InterPro" id="IPR027417">
    <property type="entry name" value="P-loop_NTPase"/>
</dbReference>
<evidence type="ECO:0000256" key="7">
    <source>
        <dbReference type="SAM" id="Coils"/>
    </source>
</evidence>
<dbReference type="SUPFAM" id="SSF52540">
    <property type="entry name" value="P-loop containing nucleoside triphosphate hydrolases"/>
    <property type="match status" value="1"/>
</dbReference>
<reference evidence="11 12" key="1">
    <citation type="journal article" date="2019" name="Int. J. Syst. Evol. Microbiol.">
        <title>The Global Catalogue of Microorganisms (GCM) 10K type strain sequencing project: providing services to taxonomists for standard genome sequencing and annotation.</title>
        <authorList>
            <consortium name="The Broad Institute Genomics Platform"/>
            <consortium name="The Broad Institute Genome Sequencing Center for Infectious Disease"/>
            <person name="Wu L."/>
            <person name="Ma J."/>
        </authorList>
    </citation>
    <scope>NUCLEOTIDE SEQUENCE [LARGE SCALE GENOMIC DNA]</scope>
    <source>
        <strain evidence="11 12">JCM 15900</strain>
    </source>
</reference>
<keyword evidence="6 8" id="KW-0472">Membrane</keyword>
<keyword evidence="3" id="KW-0547">Nucleotide-binding</keyword>
<feature type="domain" description="ABC transmembrane type-1" evidence="10">
    <location>
        <begin position="37"/>
        <end position="358"/>
    </location>
</feature>
<keyword evidence="12" id="KW-1185">Reference proteome</keyword>
<comment type="caution">
    <text evidence="11">The sequence shown here is derived from an EMBL/GenBank/DDBJ whole genome shotgun (WGS) entry which is preliminary data.</text>
</comment>
<proteinExistence type="predicted"/>
<dbReference type="SUPFAM" id="SSF90123">
    <property type="entry name" value="ABC transporter transmembrane region"/>
    <property type="match status" value="1"/>
</dbReference>
<evidence type="ECO:0000256" key="5">
    <source>
        <dbReference type="ARBA" id="ARBA00022989"/>
    </source>
</evidence>
<name>A0ABN2WFQ1_9MICO</name>
<gene>
    <name evidence="11" type="ORF">GCM10009823_08430</name>
</gene>
<feature type="transmembrane region" description="Helical" evidence="8">
    <location>
        <begin position="32"/>
        <end position="55"/>
    </location>
</feature>
<dbReference type="Pfam" id="PF00664">
    <property type="entry name" value="ABC_membrane"/>
    <property type="match status" value="1"/>
</dbReference>
<dbReference type="InterPro" id="IPR003439">
    <property type="entry name" value="ABC_transporter-like_ATP-bd"/>
</dbReference>
<dbReference type="Pfam" id="PF00005">
    <property type="entry name" value="ABC_tran"/>
    <property type="match status" value="1"/>
</dbReference>
<evidence type="ECO:0000256" key="1">
    <source>
        <dbReference type="ARBA" id="ARBA00004651"/>
    </source>
</evidence>
<keyword evidence="2 8" id="KW-0812">Transmembrane</keyword>
<dbReference type="InterPro" id="IPR003593">
    <property type="entry name" value="AAA+_ATPase"/>
</dbReference>
<dbReference type="PROSITE" id="PS50929">
    <property type="entry name" value="ABC_TM1F"/>
    <property type="match status" value="1"/>
</dbReference>
<feature type="transmembrane region" description="Helical" evidence="8">
    <location>
        <begin position="309"/>
        <end position="336"/>
    </location>
</feature>
<dbReference type="SMART" id="SM00382">
    <property type="entry name" value="AAA"/>
    <property type="match status" value="1"/>
</dbReference>
<evidence type="ECO:0000256" key="6">
    <source>
        <dbReference type="ARBA" id="ARBA00023136"/>
    </source>
</evidence>
<evidence type="ECO:0000313" key="12">
    <source>
        <dbReference type="Proteomes" id="UP001500984"/>
    </source>
</evidence>
<dbReference type="PANTHER" id="PTHR43394:SF1">
    <property type="entry name" value="ATP-BINDING CASSETTE SUB-FAMILY B MEMBER 10, MITOCHONDRIAL"/>
    <property type="match status" value="1"/>
</dbReference>
<evidence type="ECO:0000256" key="4">
    <source>
        <dbReference type="ARBA" id="ARBA00022840"/>
    </source>
</evidence>
<keyword evidence="7" id="KW-0175">Coiled coil</keyword>